<comment type="caution">
    <text evidence="2">The sequence shown here is derived from an EMBL/GenBank/DDBJ whole genome shotgun (WGS) entry which is preliminary data.</text>
</comment>
<protein>
    <submittedName>
        <fullName evidence="2">Uncharacterized protein</fullName>
    </submittedName>
</protein>
<proteinExistence type="predicted"/>
<evidence type="ECO:0000313" key="2">
    <source>
        <dbReference type="EMBL" id="KAJ8470621.1"/>
    </source>
</evidence>
<organism evidence="2 3">
    <name type="scientific">Ensete ventricosum</name>
    <name type="common">Abyssinian banana</name>
    <name type="synonym">Musa ensete</name>
    <dbReference type="NCBI Taxonomy" id="4639"/>
    <lineage>
        <taxon>Eukaryota</taxon>
        <taxon>Viridiplantae</taxon>
        <taxon>Streptophyta</taxon>
        <taxon>Embryophyta</taxon>
        <taxon>Tracheophyta</taxon>
        <taxon>Spermatophyta</taxon>
        <taxon>Magnoliopsida</taxon>
        <taxon>Liliopsida</taxon>
        <taxon>Zingiberales</taxon>
        <taxon>Musaceae</taxon>
        <taxon>Ensete</taxon>
    </lineage>
</organism>
<evidence type="ECO:0000313" key="3">
    <source>
        <dbReference type="Proteomes" id="UP001222027"/>
    </source>
</evidence>
<dbReference type="Proteomes" id="UP001222027">
    <property type="component" value="Unassembled WGS sequence"/>
</dbReference>
<sequence length="220" mass="24343">MVIESGWAQWWDPPKSIAATLRRKPEERNKAKLSSPDLKGLIMGRQLPLTAESDLDEDDHGLWSTAASDDCNNNLDARRPRNRPYASSAKDVDDIKEPIWLSQACRGHIGRPHPTRPSSTIQEQDSTCLCHIRIMSLSAIAIIADPAQYGCSLSSPSTPLHSQLMPSFLKGQVTVADCLKPCQRSKSTHLCHEIFEQVSEASDVPNNYVILSQSSSLKVQ</sequence>
<reference evidence="2 3" key="1">
    <citation type="submission" date="2022-12" db="EMBL/GenBank/DDBJ databases">
        <title>Chromosome-scale assembly of the Ensete ventricosum genome.</title>
        <authorList>
            <person name="Dussert Y."/>
            <person name="Stocks J."/>
            <person name="Wendawek A."/>
            <person name="Woldeyes F."/>
            <person name="Nichols R.A."/>
            <person name="Borrell J.S."/>
        </authorList>
    </citation>
    <scope>NUCLEOTIDE SEQUENCE [LARGE SCALE GENOMIC DNA]</scope>
    <source>
        <strain evidence="3">cv. Maze</strain>
        <tissue evidence="2">Seeds</tissue>
    </source>
</reference>
<feature type="compositionally biased region" description="Polar residues" evidence="1">
    <location>
        <begin position="66"/>
        <end position="75"/>
    </location>
</feature>
<feature type="region of interest" description="Disordered" evidence="1">
    <location>
        <begin position="66"/>
        <end position="90"/>
    </location>
</feature>
<evidence type="ECO:0000256" key="1">
    <source>
        <dbReference type="SAM" id="MobiDB-lite"/>
    </source>
</evidence>
<keyword evidence="3" id="KW-1185">Reference proteome</keyword>
<gene>
    <name evidence="2" type="ORF">OPV22_024964</name>
</gene>
<name>A0AAV8P953_ENSVE</name>
<accession>A0AAV8P953</accession>
<dbReference type="EMBL" id="JAQQAF010000007">
    <property type="protein sequence ID" value="KAJ8470621.1"/>
    <property type="molecule type" value="Genomic_DNA"/>
</dbReference>
<dbReference type="AlphaFoldDB" id="A0AAV8P953"/>